<feature type="chain" id="PRO_5037240953" evidence="2">
    <location>
        <begin position="20"/>
        <end position="368"/>
    </location>
</feature>
<protein>
    <submittedName>
        <fullName evidence="5">Peptidase C1A papain C-terminal domain-containing protein</fullName>
    </submittedName>
</protein>
<proteinExistence type="inferred from homology"/>
<dbReference type="SMART" id="SM00645">
    <property type="entry name" value="Pept_C1"/>
    <property type="match status" value="1"/>
</dbReference>
<evidence type="ECO:0000313" key="5">
    <source>
        <dbReference type="WBParaSite" id="jg6177"/>
    </source>
</evidence>
<name>A0A915EK00_9BILA</name>
<organism evidence="4 5">
    <name type="scientific">Ditylenchus dipsaci</name>
    <dbReference type="NCBI Taxonomy" id="166011"/>
    <lineage>
        <taxon>Eukaryota</taxon>
        <taxon>Metazoa</taxon>
        <taxon>Ecdysozoa</taxon>
        <taxon>Nematoda</taxon>
        <taxon>Chromadorea</taxon>
        <taxon>Rhabditida</taxon>
        <taxon>Tylenchina</taxon>
        <taxon>Tylenchomorpha</taxon>
        <taxon>Sphaerularioidea</taxon>
        <taxon>Anguinidae</taxon>
        <taxon>Anguininae</taxon>
        <taxon>Ditylenchus</taxon>
    </lineage>
</organism>
<keyword evidence="2" id="KW-0732">Signal</keyword>
<evidence type="ECO:0000259" key="3">
    <source>
        <dbReference type="SMART" id="SM00645"/>
    </source>
</evidence>
<dbReference type="InterPro" id="IPR013128">
    <property type="entry name" value="Peptidase_C1A"/>
</dbReference>
<evidence type="ECO:0000256" key="2">
    <source>
        <dbReference type="SAM" id="SignalP"/>
    </source>
</evidence>
<dbReference type="SUPFAM" id="SSF54001">
    <property type="entry name" value="Cysteine proteinases"/>
    <property type="match status" value="1"/>
</dbReference>
<dbReference type="InterPro" id="IPR000668">
    <property type="entry name" value="Peptidase_C1A_C"/>
</dbReference>
<accession>A0A915EK00</accession>
<sequence length="368" mass="42010">MHSICAASIVFLLFHFCKGYEITADEVDVVERFSRKFNRSYSGEAGFRRQQLLLANYHQTGDFEELEDWADKHVRCSDLPFLVEDAERITLNETGVELPDHVDWRESNCVTPVFDQGNYGTCGFVSIAGAMECQYKLQAGLPNPVRLSAQELIDCGRFEQRSVILEHMMKEPILGGLTTESEYPYEGAMGECRYKEPMRRATIHRYALLRRSEESLKRAAFHEYKGGEVFKDSSCNYKSDMHAMVAVGYGTDPLRETTGLSRIVGTKTGVKRATSENERASIGYQSKAAGYPDENCDWRHTRSILTGPSALQKKKRYESNAFWRLNANKFADWTDEMRSILHADKEVIVDDSERVEVEEFLASRPKNQ</sequence>
<dbReference type="PANTHER" id="PTHR12411">
    <property type="entry name" value="CYSTEINE PROTEASE FAMILY C1-RELATED"/>
    <property type="match status" value="1"/>
</dbReference>
<comment type="similarity">
    <text evidence="1">Belongs to the peptidase C1 family.</text>
</comment>
<dbReference type="GO" id="GO:0008234">
    <property type="term" value="F:cysteine-type peptidase activity"/>
    <property type="evidence" value="ECO:0007669"/>
    <property type="project" value="InterPro"/>
</dbReference>
<reference evidence="5" key="1">
    <citation type="submission" date="2022-11" db="UniProtKB">
        <authorList>
            <consortium name="WormBaseParasite"/>
        </authorList>
    </citation>
    <scope>IDENTIFICATION</scope>
</reference>
<dbReference type="InterPro" id="IPR038765">
    <property type="entry name" value="Papain-like_cys_pep_sf"/>
</dbReference>
<evidence type="ECO:0000313" key="4">
    <source>
        <dbReference type="Proteomes" id="UP000887574"/>
    </source>
</evidence>
<dbReference type="Gene3D" id="3.90.70.10">
    <property type="entry name" value="Cysteine proteinases"/>
    <property type="match status" value="1"/>
</dbReference>
<dbReference type="Proteomes" id="UP000887574">
    <property type="component" value="Unplaced"/>
</dbReference>
<dbReference type="AlphaFoldDB" id="A0A915EK00"/>
<dbReference type="WBParaSite" id="jg6177">
    <property type="protein sequence ID" value="jg6177"/>
    <property type="gene ID" value="jg6177"/>
</dbReference>
<dbReference type="Pfam" id="PF00112">
    <property type="entry name" value="Peptidase_C1"/>
    <property type="match status" value="1"/>
</dbReference>
<feature type="domain" description="Peptidase C1A papain C-terminal" evidence="3">
    <location>
        <begin position="98"/>
        <end position="284"/>
    </location>
</feature>
<keyword evidence="4" id="KW-1185">Reference proteome</keyword>
<dbReference type="CDD" id="cd02248">
    <property type="entry name" value="Peptidase_C1A"/>
    <property type="match status" value="1"/>
</dbReference>
<feature type="signal peptide" evidence="2">
    <location>
        <begin position="1"/>
        <end position="19"/>
    </location>
</feature>
<dbReference type="InterPro" id="IPR039417">
    <property type="entry name" value="Peptidase_C1A_papain-like"/>
</dbReference>
<dbReference type="GO" id="GO:0006508">
    <property type="term" value="P:proteolysis"/>
    <property type="evidence" value="ECO:0007669"/>
    <property type="project" value="InterPro"/>
</dbReference>
<evidence type="ECO:0000256" key="1">
    <source>
        <dbReference type="ARBA" id="ARBA00008455"/>
    </source>
</evidence>